<reference evidence="1 2" key="1">
    <citation type="submission" date="2019-04" db="EMBL/GenBank/DDBJ databases">
        <title>An improved genome assembly and genetic linkage map for asparagus bean, Vigna unguiculata ssp. sesquipedialis.</title>
        <authorList>
            <person name="Xia Q."/>
            <person name="Zhang R."/>
            <person name="Dong Y."/>
        </authorList>
    </citation>
    <scope>NUCLEOTIDE SEQUENCE [LARGE SCALE GENOMIC DNA]</scope>
    <source>
        <tissue evidence="1">Leaf</tissue>
    </source>
</reference>
<evidence type="ECO:0000313" key="1">
    <source>
        <dbReference type="EMBL" id="QCD96016.1"/>
    </source>
</evidence>
<protein>
    <submittedName>
        <fullName evidence="1">Uncharacterized protein</fullName>
    </submittedName>
</protein>
<name>A0A4D6M7B1_VIGUN</name>
<gene>
    <name evidence="1" type="ORF">DEO72_LG6g718</name>
</gene>
<dbReference type="AlphaFoldDB" id="A0A4D6M7B1"/>
<sequence length="105" mass="11827">MDSGYTMLPRTSPLIVQLYGPLRPYHLSSVSMKHTNLPARIPTREYQDMNLSTHTCSPPSMNLPAHGTTSPVPSLTSKHQTEIKKITLHYTRYILKLVLGILMLP</sequence>
<keyword evidence="2" id="KW-1185">Reference proteome</keyword>
<dbReference type="Proteomes" id="UP000501690">
    <property type="component" value="Linkage Group LG6"/>
</dbReference>
<dbReference type="EMBL" id="CP039350">
    <property type="protein sequence ID" value="QCD96016.1"/>
    <property type="molecule type" value="Genomic_DNA"/>
</dbReference>
<accession>A0A4D6M7B1</accession>
<proteinExistence type="predicted"/>
<evidence type="ECO:0000313" key="2">
    <source>
        <dbReference type="Proteomes" id="UP000501690"/>
    </source>
</evidence>
<organism evidence="1 2">
    <name type="scientific">Vigna unguiculata</name>
    <name type="common">Cowpea</name>
    <dbReference type="NCBI Taxonomy" id="3917"/>
    <lineage>
        <taxon>Eukaryota</taxon>
        <taxon>Viridiplantae</taxon>
        <taxon>Streptophyta</taxon>
        <taxon>Embryophyta</taxon>
        <taxon>Tracheophyta</taxon>
        <taxon>Spermatophyta</taxon>
        <taxon>Magnoliopsida</taxon>
        <taxon>eudicotyledons</taxon>
        <taxon>Gunneridae</taxon>
        <taxon>Pentapetalae</taxon>
        <taxon>rosids</taxon>
        <taxon>fabids</taxon>
        <taxon>Fabales</taxon>
        <taxon>Fabaceae</taxon>
        <taxon>Papilionoideae</taxon>
        <taxon>50 kb inversion clade</taxon>
        <taxon>NPAAA clade</taxon>
        <taxon>indigoferoid/millettioid clade</taxon>
        <taxon>Phaseoleae</taxon>
        <taxon>Vigna</taxon>
    </lineage>
</organism>